<reference evidence="9 10" key="1">
    <citation type="journal article" date="2015" name="Nature">
        <title>rRNA introns, odd ribosomes, and small enigmatic genomes across a large radiation of phyla.</title>
        <authorList>
            <person name="Brown C.T."/>
            <person name="Hug L.A."/>
            <person name="Thomas B.C."/>
            <person name="Sharon I."/>
            <person name="Castelle C.J."/>
            <person name="Singh A."/>
            <person name="Wilkins M.J."/>
            <person name="Williams K.H."/>
            <person name="Banfield J.F."/>
        </authorList>
    </citation>
    <scope>NUCLEOTIDE SEQUENCE [LARGE SCALE GENOMIC DNA]</scope>
</reference>
<evidence type="ECO:0000256" key="4">
    <source>
        <dbReference type="ARBA" id="ARBA00023172"/>
    </source>
</evidence>
<evidence type="ECO:0000256" key="2">
    <source>
        <dbReference type="ARBA" id="ARBA00021310"/>
    </source>
</evidence>
<dbReference type="AlphaFoldDB" id="A0A0F9ZVB2"/>
<dbReference type="InterPro" id="IPR042242">
    <property type="entry name" value="RecO_C"/>
</dbReference>
<comment type="similarity">
    <text evidence="1 7">Belongs to the RecO family.</text>
</comment>
<dbReference type="GO" id="GO:0006302">
    <property type="term" value="P:double-strand break repair"/>
    <property type="evidence" value="ECO:0007669"/>
    <property type="project" value="TreeGrafter"/>
</dbReference>
<name>A0A0F9ZVB2_9BACT</name>
<evidence type="ECO:0000256" key="7">
    <source>
        <dbReference type="HAMAP-Rule" id="MF_00201"/>
    </source>
</evidence>
<dbReference type="SUPFAM" id="SSF50249">
    <property type="entry name" value="Nucleic acid-binding proteins"/>
    <property type="match status" value="1"/>
</dbReference>
<dbReference type="InterPro" id="IPR022572">
    <property type="entry name" value="DNA_rep/recomb_RecO_N"/>
</dbReference>
<keyword evidence="4 7" id="KW-0233">DNA recombination</keyword>
<evidence type="ECO:0000313" key="9">
    <source>
        <dbReference type="EMBL" id="KKP48373.1"/>
    </source>
</evidence>
<dbReference type="EMBL" id="LBOZ01000001">
    <property type="protein sequence ID" value="KKP48373.1"/>
    <property type="molecule type" value="Genomic_DNA"/>
</dbReference>
<proteinExistence type="inferred from homology"/>
<dbReference type="InterPro" id="IPR012340">
    <property type="entry name" value="NA-bd_OB-fold"/>
</dbReference>
<gene>
    <name evidence="7" type="primary">recO</name>
    <name evidence="9" type="ORF">UR38_C0001G0169</name>
</gene>
<dbReference type="InterPro" id="IPR003717">
    <property type="entry name" value="RecO"/>
</dbReference>
<dbReference type="SUPFAM" id="SSF57863">
    <property type="entry name" value="ArfGap/RecO-like zinc finger"/>
    <property type="match status" value="1"/>
</dbReference>
<dbReference type="Pfam" id="PF02565">
    <property type="entry name" value="RecO_C"/>
    <property type="match status" value="1"/>
</dbReference>
<feature type="domain" description="DNA replication/recombination mediator RecO N-terminal" evidence="8">
    <location>
        <begin position="5"/>
        <end position="81"/>
    </location>
</feature>
<dbReference type="Pfam" id="PF11967">
    <property type="entry name" value="RecO_N"/>
    <property type="match status" value="1"/>
</dbReference>
<dbReference type="Gene3D" id="1.20.1440.120">
    <property type="entry name" value="Recombination protein O, C-terminal domain"/>
    <property type="match status" value="1"/>
</dbReference>
<dbReference type="HAMAP" id="MF_00201">
    <property type="entry name" value="RecO"/>
    <property type="match status" value="1"/>
</dbReference>
<keyword evidence="5 7" id="KW-0234">DNA repair</keyword>
<sequence>MKLRTYSSEGIILARKNYGEADRIITVFSKYFGKITLLAKGVRKLTSRKRGHLEIFSQIKFSANSGKGFDLITEAETINTFSKFRLNLNKVTLAYYFCEVVNKITREGEKQSKVYNLLTTALEQLETAKNLKILRKKFIEDLLVDLGYWPNDKKMTDHDIKLEEVLERKINSVRVGRKVLS</sequence>
<evidence type="ECO:0000256" key="6">
    <source>
        <dbReference type="ARBA" id="ARBA00033409"/>
    </source>
</evidence>
<evidence type="ECO:0000259" key="8">
    <source>
        <dbReference type="Pfam" id="PF11967"/>
    </source>
</evidence>
<evidence type="ECO:0000256" key="1">
    <source>
        <dbReference type="ARBA" id="ARBA00007452"/>
    </source>
</evidence>
<organism evidence="9 10">
    <name type="scientific">Candidatus Woesebacteria bacterium GW2011_GWA2_33_28</name>
    <dbReference type="NCBI Taxonomy" id="1618561"/>
    <lineage>
        <taxon>Bacteria</taxon>
        <taxon>Candidatus Woeseibacteriota</taxon>
    </lineage>
</organism>
<evidence type="ECO:0000256" key="5">
    <source>
        <dbReference type="ARBA" id="ARBA00023204"/>
    </source>
</evidence>
<dbReference type="InterPro" id="IPR037278">
    <property type="entry name" value="ARFGAP/RecO"/>
</dbReference>
<dbReference type="PANTHER" id="PTHR33991:SF1">
    <property type="entry name" value="DNA REPAIR PROTEIN RECO"/>
    <property type="match status" value="1"/>
</dbReference>
<protein>
    <recommendedName>
        <fullName evidence="2 7">DNA repair protein RecO</fullName>
    </recommendedName>
    <alternativeName>
        <fullName evidence="6 7">Recombination protein O</fullName>
    </alternativeName>
</protein>
<comment type="function">
    <text evidence="7">Involved in DNA repair and RecF pathway recombination.</text>
</comment>
<keyword evidence="3 7" id="KW-0227">DNA damage</keyword>
<accession>A0A0F9ZVB2</accession>
<evidence type="ECO:0000313" key="10">
    <source>
        <dbReference type="Proteomes" id="UP000033995"/>
    </source>
</evidence>
<evidence type="ECO:0000256" key="3">
    <source>
        <dbReference type="ARBA" id="ARBA00022763"/>
    </source>
</evidence>
<dbReference type="NCBIfam" id="TIGR00613">
    <property type="entry name" value="reco"/>
    <property type="match status" value="1"/>
</dbReference>
<dbReference type="GO" id="GO:0006310">
    <property type="term" value="P:DNA recombination"/>
    <property type="evidence" value="ECO:0007669"/>
    <property type="project" value="UniProtKB-UniRule"/>
</dbReference>
<dbReference type="Proteomes" id="UP000033995">
    <property type="component" value="Unassembled WGS sequence"/>
</dbReference>
<dbReference type="PANTHER" id="PTHR33991">
    <property type="entry name" value="DNA REPAIR PROTEIN RECO"/>
    <property type="match status" value="1"/>
</dbReference>
<comment type="caution">
    <text evidence="9">The sequence shown here is derived from an EMBL/GenBank/DDBJ whole genome shotgun (WGS) entry which is preliminary data.</text>
</comment>
<dbReference type="Gene3D" id="2.40.50.140">
    <property type="entry name" value="Nucleic acid-binding proteins"/>
    <property type="match status" value="1"/>
</dbReference>
<dbReference type="GO" id="GO:0043590">
    <property type="term" value="C:bacterial nucleoid"/>
    <property type="evidence" value="ECO:0007669"/>
    <property type="project" value="TreeGrafter"/>
</dbReference>